<name>A0A0F9IQB0_9ZZZZ</name>
<proteinExistence type="predicted"/>
<keyword evidence="1" id="KW-1133">Transmembrane helix</keyword>
<dbReference type="EMBL" id="LAZR01011852">
    <property type="protein sequence ID" value="KKM57323.1"/>
    <property type="molecule type" value="Genomic_DNA"/>
</dbReference>
<evidence type="ECO:0000256" key="1">
    <source>
        <dbReference type="SAM" id="Phobius"/>
    </source>
</evidence>
<evidence type="ECO:0000313" key="2">
    <source>
        <dbReference type="EMBL" id="KKM57323.1"/>
    </source>
</evidence>
<keyword evidence="1" id="KW-0472">Membrane</keyword>
<sequence length="34" mass="3327">MVGIARAGSDAKSNICAVAIGIVVALVIALVMLS</sequence>
<accession>A0A0F9IQB0</accession>
<gene>
    <name evidence="2" type="ORF">LCGC14_1550760</name>
</gene>
<protein>
    <submittedName>
        <fullName evidence="2">Uncharacterized protein</fullName>
    </submittedName>
</protein>
<keyword evidence="1" id="KW-0812">Transmembrane</keyword>
<comment type="caution">
    <text evidence="2">The sequence shown here is derived from an EMBL/GenBank/DDBJ whole genome shotgun (WGS) entry which is preliminary data.</text>
</comment>
<organism evidence="2">
    <name type="scientific">marine sediment metagenome</name>
    <dbReference type="NCBI Taxonomy" id="412755"/>
    <lineage>
        <taxon>unclassified sequences</taxon>
        <taxon>metagenomes</taxon>
        <taxon>ecological metagenomes</taxon>
    </lineage>
</organism>
<dbReference type="AlphaFoldDB" id="A0A0F9IQB0"/>
<reference evidence="2" key="1">
    <citation type="journal article" date="2015" name="Nature">
        <title>Complex archaea that bridge the gap between prokaryotes and eukaryotes.</title>
        <authorList>
            <person name="Spang A."/>
            <person name="Saw J.H."/>
            <person name="Jorgensen S.L."/>
            <person name="Zaremba-Niedzwiedzka K."/>
            <person name="Martijn J."/>
            <person name="Lind A.E."/>
            <person name="van Eijk R."/>
            <person name="Schleper C."/>
            <person name="Guy L."/>
            <person name="Ettema T.J."/>
        </authorList>
    </citation>
    <scope>NUCLEOTIDE SEQUENCE</scope>
</reference>
<feature type="transmembrane region" description="Helical" evidence="1">
    <location>
        <begin position="15"/>
        <end position="33"/>
    </location>
</feature>